<evidence type="ECO:0000313" key="9">
    <source>
        <dbReference type="Proteomes" id="UP000546126"/>
    </source>
</evidence>
<gene>
    <name evidence="8" type="ORF">HT134_10540</name>
</gene>
<dbReference type="InterPro" id="IPR039420">
    <property type="entry name" value="WalR-like"/>
</dbReference>
<feature type="domain" description="HTH luxR-type" evidence="6">
    <location>
        <begin position="154"/>
        <end position="219"/>
    </location>
</feature>
<evidence type="ECO:0000256" key="3">
    <source>
        <dbReference type="ARBA" id="ARBA00023125"/>
    </source>
</evidence>
<feature type="domain" description="Response regulatory" evidence="7">
    <location>
        <begin position="6"/>
        <end position="130"/>
    </location>
</feature>
<dbReference type="GO" id="GO:0000160">
    <property type="term" value="P:phosphorelay signal transduction system"/>
    <property type="evidence" value="ECO:0007669"/>
    <property type="project" value="InterPro"/>
</dbReference>
<dbReference type="InterPro" id="IPR001789">
    <property type="entry name" value="Sig_transdc_resp-reg_receiver"/>
</dbReference>
<dbReference type="RefSeq" id="WP_175599934.1">
    <property type="nucleotide sequence ID" value="NZ_JABWGO010000001.1"/>
</dbReference>
<dbReference type="PANTHER" id="PTHR43214">
    <property type="entry name" value="TWO-COMPONENT RESPONSE REGULATOR"/>
    <property type="match status" value="1"/>
</dbReference>
<dbReference type="SMART" id="SM00421">
    <property type="entry name" value="HTH_LUXR"/>
    <property type="match status" value="1"/>
</dbReference>
<dbReference type="PANTHER" id="PTHR43214:SF24">
    <property type="entry name" value="TRANSCRIPTIONAL REGULATORY PROTEIN NARL-RELATED"/>
    <property type="match status" value="1"/>
</dbReference>
<proteinExistence type="predicted"/>
<evidence type="ECO:0000259" key="6">
    <source>
        <dbReference type="PROSITE" id="PS50043"/>
    </source>
</evidence>
<dbReference type="Gene3D" id="3.40.50.2300">
    <property type="match status" value="1"/>
</dbReference>
<keyword evidence="1 5" id="KW-0597">Phosphoprotein</keyword>
<dbReference type="Proteomes" id="UP000546126">
    <property type="component" value="Unassembled WGS sequence"/>
</dbReference>
<feature type="modified residue" description="4-aspartylphosphate" evidence="5">
    <location>
        <position position="57"/>
    </location>
</feature>
<evidence type="ECO:0000313" key="8">
    <source>
        <dbReference type="EMBL" id="NUW40573.1"/>
    </source>
</evidence>
<organism evidence="8 9">
    <name type="scientific">Nonomuraea rhodomycinica</name>
    <dbReference type="NCBI Taxonomy" id="1712872"/>
    <lineage>
        <taxon>Bacteria</taxon>
        <taxon>Bacillati</taxon>
        <taxon>Actinomycetota</taxon>
        <taxon>Actinomycetes</taxon>
        <taxon>Streptosporangiales</taxon>
        <taxon>Streptosporangiaceae</taxon>
        <taxon>Nonomuraea</taxon>
    </lineage>
</organism>
<sequence>MTERVRTVLADDHYLVREGLRQLLEASGEVSVVAAVGNAGELLDATRRLRPDVVISDIRMPGPSFRSGFEGIDAAHRVRAEHPEIGVVILSQYRDALFAFELFRHGSEGLAYLLKDRIGNLDDLLSAIKAVLAGGSVLEPQVVDGLVNRRVRRGGTPPGDLTPREREVLGEMALGKSNAGIARSLHLSVSAVEKNINTIFHKLGLENAPDVHRRVAAVVRYLGARSDV</sequence>
<dbReference type="PROSITE" id="PS50110">
    <property type="entry name" value="RESPONSE_REGULATORY"/>
    <property type="match status" value="1"/>
</dbReference>
<dbReference type="SUPFAM" id="SSF46894">
    <property type="entry name" value="C-terminal effector domain of the bipartite response regulators"/>
    <property type="match status" value="1"/>
</dbReference>
<dbReference type="InterPro" id="IPR016032">
    <property type="entry name" value="Sig_transdc_resp-reg_C-effctor"/>
</dbReference>
<dbReference type="PRINTS" id="PR00038">
    <property type="entry name" value="HTHLUXR"/>
</dbReference>
<dbReference type="SMART" id="SM00448">
    <property type="entry name" value="REC"/>
    <property type="match status" value="1"/>
</dbReference>
<protein>
    <submittedName>
        <fullName evidence="8">Response regulator transcription factor</fullName>
    </submittedName>
</protein>
<dbReference type="SUPFAM" id="SSF52172">
    <property type="entry name" value="CheY-like"/>
    <property type="match status" value="1"/>
</dbReference>
<accession>A0A7Y6IM81</accession>
<dbReference type="GO" id="GO:0003677">
    <property type="term" value="F:DNA binding"/>
    <property type="evidence" value="ECO:0007669"/>
    <property type="project" value="UniProtKB-KW"/>
</dbReference>
<evidence type="ECO:0000259" key="7">
    <source>
        <dbReference type="PROSITE" id="PS50110"/>
    </source>
</evidence>
<dbReference type="EMBL" id="JABWGO010000001">
    <property type="protein sequence ID" value="NUW40573.1"/>
    <property type="molecule type" value="Genomic_DNA"/>
</dbReference>
<evidence type="ECO:0000256" key="2">
    <source>
        <dbReference type="ARBA" id="ARBA00023015"/>
    </source>
</evidence>
<evidence type="ECO:0000256" key="4">
    <source>
        <dbReference type="ARBA" id="ARBA00023163"/>
    </source>
</evidence>
<dbReference type="AlphaFoldDB" id="A0A7Y6IM81"/>
<name>A0A7Y6IM81_9ACTN</name>
<evidence type="ECO:0000256" key="5">
    <source>
        <dbReference type="PROSITE-ProRule" id="PRU00169"/>
    </source>
</evidence>
<comment type="caution">
    <text evidence="8">The sequence shown here is derived from an EMBL/GenBank/DDBJ whole genome shotgun (WGS) entry which is preliminary data.</text>
</comment>
<keyword evidence="9" id="KW-1185">Reference proteome</keyword>
<dbReference type="InterPro" id="IPR000792">
    <property type="entry name" value="Tscrpt_reg_LuxR_C"/>
</dbReference>
<reference evidence="8 9" key="1">
    <citation type="submission" date="2020-06" db="EMBL/GenBank/DDBJ databases">
        <authorList>
            <person name="Chanama M."/>
        </authorList>
    </citation>
    <scope>NUCLEOTIDE SEQUENCE [LARGE SCALE GENOMIC DNA]</scope>
    <source>
        <strain evidence="8 9">TBRC6557</strain>
    </source>
</reference>
<dbReference type="InterPro" id="IPR011006">
    <property type="entry name" value="CheY-like_superfamily"/>
</dbReference>
<keyword evidence="4" id="KW-0804">Transcription</keyword>
<dbReference type="Pfam" id="PF00196">
    <property type="entry name" value="GerE"/>
    <property type="match status" value="1"/>
</dbReference>
<dbReference type="CDD" id="cd06170">
    <property type="entry name" value="LuxR_C_like"/>
    <property type="match status" value="1"/>
</dbReference>
<dbReference type="Pfam" id="PF00072">
    <property type="entry name" value="Response_reg"/>
    <property type="match status" value="1"/>
</dbReference>
<dbReference type="InterPro" id="IPR058245">
    <property type="entry name" value="NreC/VraR/RcsB-like_REC"/>
</dbReference>
<dbReference type="GO" id="GO:0006355">
    <property type="term" value="P:regulation of DNA-templated transcription"/>
    <property type="evidence" value="ECO:0007669"/>
    <property type="project" value="InterPro"/>
</dbReference>
<dbReference type="CDD" id="cd17535">
    <property type="entry name" value="REC_NarL-like"/>
    <property type="match status" value="1"/>
</dbReference>
<evidence type="ECO:0000256" key="1">
    <source>
        <dbReference type="ARBA" id="ARBA00022553"/>
    </source>
</evidence>
<keyword evidence="2" id="KW-0805">Transcription regulation</keyword>
<keyword evidence="3" id="KW-0238">DNA-binding</keyword>
<dbReference type="PROSITE" id="PS50043">
    <property type="entry name" value="HTH_LUXR_2"/>
    <property type="match status" value="1"/>
</dbReference>